<dbReference type="Pfam" id="PF04328">
    <property type="entry name" value="Sel_put"/>
    <property type="match status" value="1"/>
</dbReference>
<name>A0A1G9F4Y7_9PROT</name>
<reference evidence="2" key="1">
    <citation type="submission" date="2016-10" db="EMBL/GenBank/DDBJ databases">
        <authorList>
            <person name="Varghese N."/>
            <person name="Submissions S."/>
        </authorList>
    </citation>
    <scope>NUCLEOTIDE SEQUENCE [LARGE SCALE GENOMIC DNA]</scope>
    <source>
        <strain evidence="2">CBMB127</strain>
    </source>
</reference>
<evidence type="ECO:0000313" key="2">
    <source>
        <dbReference type="Proteomes" id="UP000198629"/>
    </source>
</evidence>
<gene>
    <name evidence="1" type="ORF">SAMN05192566_2618</name>
</gene>
<dbReference type="InterPro" id="IPR007423">
    <property type="entry name" value="Sel_put"/>
</dbReference>
<dbReference type="RefSeq" id="WP_091472832.1">
    <property type="nucleotide sequence ID" value="NZ_FNFX01000005.1"/>
</dbReference>
<dbReference type="AlphaFoldDB" id="A0A1G9F4Y7"/>
<evidence type="ECO:0000313" key="1">
    <source>
        <dbReference type="EMBL" id="SDK83355.1"/>
    </source>
</evidence>
<dbReference type="Proteomes" id="UP000198629">
    <property type="component" value="Unassembled WGS sequence"/>
</dbReference>
<dbReference type="STRING" id="492660.SAMN05192566_2618"/>
<dbReference type="OrthoDB" id="8537229at2"/>
<keyword evidence="2" id="KW-1185">Reference proteome</keyword>
<protein>
    <submittedName>
        <fullName evidence="1">Uncharacterized short protein YbdD, DUF466 family</fullName>
    </submittedName>
</protein>
<sequence>MMNWFRQCWQHVRQLSGDDMYERYLAHYAEHHAGETDTPPLSRAEFFRQWQDEKWQGVKRCC</sequence>
<dbReference type="EMBL" id="FNFX01000005">
    <property type="protein sequence ID" value="SDK83355.1"/>
    <property type="molecule type" value="Genomic_DNA"/>
</dbReference>
<accession>A0A1G9F4Y7</accession>
<proteinExistence type="predicted"/>
<organism evidence="1 2">
    <name type="scientific">Methylophilus rhizosphaerae</name>
    <dbReference type="NCBI Taxonomy" id="492660"/>
    <lineage>
        <taxon>Bacteria</taxon>
        <taxon>Pseudomonadati</taxon>
        <taxon>Pseudomonadota</taxon>
        <taxon>Betaproteobacteria</taxon>
        <taxon>Nitrosomonadales</taxon>
        <taxon>Methylophilaceae</taxon>
        <taxon>Methylophilus</taxon>
    </lineage>
</organism>